<keyword evidence="1" id="KW-0472">Membrane</keyword>
<evidence type="ECO:0000256" key="1">
    <source>
        <dbReference type="SAM" id="Phobius"/>
    </source>
</evidence>
<sequence>MYESWILGLKWIMTSANLIFQLIITVSAHLSQSGTLCRHASLSHTDSGGITCLAVGCFSFFSTYVFKTQ</sequence>
<keyword evidence="1" id="KW-1133">Transmembrane helix</keyword>
<organism evidence="2">
    <name type="scientific">Ixodes ricinus</name>
    <name type="common">Common tick</name>
    <name type="synonym">Acarus ricinus</name>
    <dbReference type="NCBI Taxonomy" id="34613"/>
    <lineage>
        <taxon>Eukaryota</taxon>
        <taxon>Metazoa</taxon>
        <taxon>Ecdysozoa</taxon>
        <taxon>Arthropoda</taxon>
        <taxon>Chelicerata</taxon>
        <taxon>Arachnida</taxon>
        <taxon>Acari</taxon>
        <taxon>Parasitiformes</taxon>
        <taxon>Ixodida</taxon>
        <taxon>Ixodoidea</taxon>
        <taxon>Ixodidae</taxon>
        <taxon>Ixodinae</taxon>
        <taxon>Ixodes</taxon>
    </lineage>
</organism>
<reference evidence="2" key="1">
    <citation type="submission" date="2019-12" db="EMBL/GenBank/DDBJ databases">
        <title>An insight into the sialome of adult female Ixodes ricinus ticks feeding for 6 days.</title>
        <authorList>
            <person name="Perner J."/>
            <person name="Ribeiro J.M.C."/>
        </authorList>
    </citation>
    <scope>NUCLEOTIDE SEQUENCE</scope>
    <source>
        <strain evidence="2">Semi-engorged</strain>
        <tissue evidence="2">Salivary glands</tissue>
    </source>
</reference>
<proteinExistence type="predicted"/>
<accession>A0A6B0TZV8</accession>
<feature type="transmembrane region" description="Helical" evidence="1">
    <location>
        <begin position="48"/>
        <end position="66"/>
    </location>
</feature>
<evidence type="ECO:0000313" key="2">
    <source>
        <dbReference type="EMBL" id="MXU82467.1"/>
    </source>
</evidence>
<protein>
    <submittedName>
        <fullName evidence="2">Putative secreted protein</fullName>
    </submittedName>
</protein>
<feature type="transmembrane region" description="Helical" evidence="1">
    <location>
        <begin position="7"/>
        <end position="28"/>
    </location>
</feature>
<keyword evidence="1" id="KW-0812">Transmembrane</keyword>
<dbReference type="AlphaFoldDB" id="A0A6B0TZV8"/>
<dbReference type="EMBL" id="GIFC01000384">
    <property type="protein sequence ID" value="MXU82467.1"/>
    <property type="molecule type" value="Transcribed_RNA"/>
</dbReference>
<name>A0A6B0TZV8_IXORI</name>